<evidence type="ECO:0000313" key="1">
    <source>
        <dbReference type="EMBL" id="OXC77722.1"/>
    </source>
</evidence>
<proteinExistence type="predicted"/>
<evidence type="ECO:0000313" key="2">
    <source>
        <dbReference type="Proteomes" id="UP000214720"/>
    </source>
</evidence>
<dbReference type="EMBL" id="MTHB01000096">
    <property type="protein sequence ID" value="OXC77722.1"/>
    <property type="molecule type" value="Genomic_DNA"/>
</dbReference>
<dbReference type="AlphaFoldDB" id="A0A226X2N9"/>
<sequence length="40" mass="4238">MSERAQVVHAIPAEAAQLFWGLAGGYGIRGQIRGQAGSPW</sequence>
<accession>A0A226X2N9</accession>
<comment type="caution">
    <text evidence="1">The sequence shown here is derived from an EMBL/GenBank/DDBJ whole genome shotgun (WGS) entry which is preliminary data.</text>
</comment>
<organism evidence="1 2">
    <name type="scientific">Caballeronia sordidicola</name>
    <name type="common">Burkholderia sordidicola</name>
    <dbReference type="NCBI Taxonomy" id="196367"/>
    <lineage>
        <taxon>Bacteria</taxon>
        <taxon>Pseudomonadati</taxon>
        <taxon>Pseudomonadota</taxon>
        <taxon>Betaproteobacteria</taxon>
        <taxon>Burkholderiales</taxon>
        <taxon>Burkholderiaceae</taxon>
        <taxon>Caballeronia</taxon>
    </lineage>
</organism>
<reference evidence="2" key="1">
    <citation type="submission" date="2017-01" db="EMBL/GenBank/DDBJ databases">
        <title>Genome Analysis of Deinococcus marmoris KOPRI26562.</title>
        <authorList>
            <person name="Kim J.H."/>
            <person name="Oh H.-M."/>
        </authorList>
    </citation>
    <scope>NUCLEOTIDE SEQUENCE [LARGE SCALE GENOMIC DNA]</scope>
    <source>
        <strain evidence="2">PAMC 26633</strain>
    </source>
</reference>
<protein>
    <submittedName>
        <fullName evidence="1">Uncharacterized protein</fullName>
    </submittedName>
</protein>
<dbReference type="Proteomes" id="UP000214720">
    <property type="component" value="Unassembled WGS sequence"/>
</dbReference>
<gene>
    <name evidence="1" type="ORF">BSU04_15900</name>
</gene>
<name>A0A226X2N9_CABSO</name>